<dbReference type="CDD" id="cd09010">
    <property type="entry name" value="MTAP_SsMTAPII_like_MTIP"/>
    <property type="match status" value="1"/>
</dbReference>
<feature type="site" description="Important for substrate specificity" evidence="7">
    <location>
        <position position="178"/>
    </location>
</feature>
<dbReference type="InParanoid" id="G3VJ27"/>
<dbReference type="PROSITE" id="PS01240">
    <property type="entry name" value="PNP_MTAP_2"/>
    <property type="match status" value="1"/>
</dbReference>
<dbReference type="FunCoup" id="G3VJ27">
    <property type="interactions" value="1876"/>
</dbReference>
<comment type="similarity">
    <text evidence="7">Belongs to the PNP/MTAP phosphorylase family. MTAP subfamily.</text>
</comment>
<dbReference type="AlphaFoldDB" id="G3VJ27"/>
<dbReference type="InterPro" id="IPR000845">
    <property type="entry name" value="Nucleoside_phosphorylase_d"/>
</dbReference>
<feature type="binding site" evidence="7">
    <location>
        <begin position="220"/>
        <end position="222"/>
    </location>
    <ligand>
        <name>substrate</name>
    </ligand>
</feature>
<keyword evidence="5 7" id="KW-0539">Nucleus</keyword>
<dbReference type="HAMAP" id="MF_01963">
    <property type="entry name" value="MTAP"/>
    <property type="match status" value="1"/>
</dbReference>
<dbReference type="STRING" id="9305.ENSSHAP00000003182"/>
<dbReference type="eggNOG" id="KOG3985">
    <property type="taxonomic scope" value="Eukaryota"/>
</dbReference>
<dbReference type="GO" id="GO:0005829">
    <property type="term" value="C:cytosol"/>
    <property type="evidence" value="ECO:0007669"/>
    <property type="project" value="Ensembl"/>
</dbReference>
<evidence type="ECO:0000313" key="9">
    <source>
        <dbReference type="Ensembl" id="ENSSHAP00000003182.2"/>
    </source>
</evidence>
<dbReference type="GO" id="GO:0006166">
    <property type="term" value="P:purine ribonucleoside salvage"/>
    <property type="evidence" value="ECO:0007669"/>
    <property type="project" value="UniProtKB-KW"/>
</dbReference>
<reference evidence="9" key="3">
    <citation type="submission" date="2025-09" db="UniProtKB">
        <authorList>
            <consortium name="Ensembl"/>
        </authorList>
    </citation>
    <scope>IDENTIFICATION</scope>
</reference>
<reference evidence="9 10" key="1">
    <citation type="journal article" date="2011" name="Proc. Natl. Acad. Sci. U.S.A.">
        <title>Genetic diversity and population structure of the endangered marsupial Sarcophilus harrisii (Tasmanian devil).</title>
        <authorList>
            <person name="Miller W."/>
            <person name="Hayes V.M."/>
            <person name="Ratan A."/>
            <person name="Petersen D.C."/>
            <person name="Wittekindt N.E."/>
            <person name="Miller J."/>
            <person name="Walenz B."/>
            <person name="Knight J."/>
            <person name="Qi J."/>
            <person name="Zhao F."/>
            <person name="Wang Q."/>
            <person name="Bedoya-Reina O.C."/>
            <person name="Katiyar N."/>
            <person name="Tomsho L.P."/>
            <person name="Kasson L.M."/>
            <person name="Hardie R.A."/>
            <person name="Woodbridge P."/>
            <person name="Tindall E.A."/>
            <person name="Bertelsen M.F."/>
            <person name="Dixon D."/>
            <person name="Pyecroft S."/>
            <person name="Helgen K.M."/>
            <person name="Lesk A.M."/>
            <person name="Pringle T.H."/>
            <person name="Patterson N."/>
            <person name="Zhang Y."/>
            <person name="Kreiss A."/>
            <person name="Woods G.M."/>
            <person name="Jones M.E."/>
            <person name="Schuster S.C."/>
        </authorList>
    </citation>
    <scope>NUCLEOTIDE SEQUENCE [LARGE SCALE GENOMIC DNA]</scope>
</reference>
<dbReference type="InterPro" id="IPR010044">
    <property type="entry name" value="MTAP"/>
</dbReference>
<feature type="site" description="Important for substrate specificity" evidence="7">
    <location>
        <position position="233"/>
    </location>
</feature>
<feature type="domain" description="Nucleoside phosphorylase" evidence="8">
    <location>
        <begin position="11"/>
        <end position="255"/>
    </location>
</feature>
<dbReference type="UniPathway" id="UPA00904">
    <property type="reaction ID" value="UER00873"/>
</dbReference>
<keyword evidence="1 7" id="KW-0963">Cytoplasm</keyword>
<dbReference type="SUPFAM" id="SSF53167">
    <property type="entry name" value="Purine and uridine phosphorylases"/>
    <property type="match status" value="1"/>
</dbReference>
<evidence type="ECO:0000256" key="1">
    <source>
        <dbReference type="ARBA" id="ARBA00022490"/>
    </source>
</evidence>
<gene>
    <name evidence="7 9" type="primary">MTAP</name>
</gene>
<feature type="binding site" evidence="7">
    <location>
        <position position="18"/>
    </location>
    <ligand>
        <name>phosphate</name>
        <dbReference type="ChEBI" id="CHEBI:43474"/>
    </ligand>
</feature>
<comment type="function">
    <text evidence="6 7">Catalyzes the reversible phosphorylation of S-methyl-5'-thioadenosine (MTA) to adenine and 5-methylthioribose-1-phosphate. Involved in the breakdown of MTA, a major by-product of polyamine biosynthesis. Responsible for the first step in the methionine salvage pathway after MTA has been generated from S-adenosylmethionine. Has broad substrate specificity with 6-aminopurine nucleosides as preferred substrates.</text>
</comment>
<dbReference type="InterPro" id="IPR018099">
    <property type="entry name" value="Purine_phosphorylase-2_CS"/>
</dbReference>
<keyword evidence="10" id="KW-1185">Reference proteome</keyword>
<dbReference type="PANTHER" id="PTHR42679">
    <property type="entry name" value="S-METHYL-5'-THIOADENOSINE PHOSPHORYLASE"/>
    <property type="match status" value="1"/>
</dbReference>
<feature type="binding site" evidence="7">
    <location>
        <position position="196"/>
    </location>
    <ligand>
        <name>substrate</name>
    </ligand>
</feature>
<proteinExistence type="inferred from homology"/>
<evidence type="ECO:0000256" key="3">
    <source>
        <dbReference type="ARBA" id="ARBA00022679"/>
    </source>
</evidence>
<comment type="pathway">
    <text evidence="7">Amino-acid biosynthesis; L-methionine biosynthesis via salvage pathway; S-methyl-5-thio-alpha-D-ribose 1-phosphate from S-methyl-5'-thioadenosine (phosphorylase route): step 1/1.</text>
</comment>
<evidence type="ECO:0000259" key="8">
    <source>
        <dbReference type="Pfam" id="PF01048"/>
    </source>
</evidence>
<evidence type="ECO:0000313" key="10">
    <source>
        <dbReference type="Proteomes" id="UP000007648"/>
    </source>
</evidence>
<dbReference type="Ensembl" id="ENSSHAT00000003218.2">
    <property type="protein sequence ID" value="ENSSHAP00000003182.2"/>
    <property type="gene ID" value="ENSSHAG00000002809.2"/>
</dbReference>
<dbReference type="GO" id="GO:0019509">
    <property type="term" value="P:L-methionine salvage from methylthioadenosine"/>
    <property type="evidence" value="ECO:0007669"/>
    <property type="project" value="UniProtKB-UniRule"/>
</dbReference>
<comment type="subunit">
    <text evidence="7">Homotrimer.</text>
</comment>
<dbReference type="Gene3D" id="3.40.50.1580">
    <property type="entry name" value="Nucleoside phosphorylase domain"/>
    <property type="match status" value="1"/>
</dbReference>
<dbReference type="NCBIfam" id="TIGR01694">
    <property type="entry name" value="MTAP"/>
    <property type="match status" value="1"/>
</dbReference>
<dbReference type="HOGENOM" id="CLU_054456_0_0_1"/>
<dbReference type="Pfam" id="PF01048">
    <property type="entry name" value="PNP_UDP_1"/>
    <property type="match status" value="1"/>
</dbReference>
<dbReference type="PANTHER" id="PTHR42679:SF2">
    <property type="entry name" value="S-METHYL-5'-THIOADENOSINE PHOSPHORYLASE"/>
    <property type="match status" value="1"/>
</dbReference>
<feature type="binding site" evidence="7">
    <location>
        <begin position="60"/>
        <end position="61"/>
    </location>
    <ligand>
        <name>phosphate</name>
        <dbReference type="ChEBI" id="CHEBI:43474"/>
    </ligand>
</feature>
<keyword evidence="2 7" id="KW-0328">Glycosyltransferase</keyword>
<dbReference type="InterPro" id="IPR035994">
    <property type="entry name" value="Nucleoside_phosphorylase_sf"/>
</dbReference>
<dbReference type="GeneTree" id="ENSGT00950000182991"/>
<protein>
    <recommendedName>
        <fullName evidence="7">S-methyl-5'-thioadenosine phosphorylase</fullName>
        <ecNumber evidence="7">2.4.2.28</ecNumber>
    </recommendedName>
    <alternativeName>
        <fullName evidence="7">5'-methylthioadenosine phosphorylase</fullName>
        <shortName evidence="7">MTA phosphorylase</shortName>
        <shortName evidence="7">MTAP</shortName>
        <shortName evidence="7">MTAPase</shortName>
    </alternativeName>
</protein>
<organism evidence="9 10">
    <name type="scientific">Sarcophilus harrisii</name>
    <name type="common">Tasmanian devil</name>
    <name type="synonym">Sarcophilus laniarius</name>
    <dbReference type="NCBI Taxonomy" id="9305"/>
    <lineage>
        <taxon>Eukaryota</taxon>
        <taxon>Metazoa</taxon>
        <taxon>Chordata</taxon>
        <taxon>Craniata</taxon>
        <taxon>Vertebrata</taxon>
        <taxon>Euteleostomi</taxon>
        <taxon>Mammalia</taxon>
        <taxon>Metatheria</taxon>
        <taxon>Dasyuromorphia</taxon>
        <taxon>Dasyuridae</taxon>
        <taxon>Sarcophilus</taxon>
    </lineage>
</organism>
<keyword evidence="3 7" id="KW-0808">Transferase</keyword>
<comment type="subcellular location">
    <subcellularLocation>
        <location evidence="7">Cytoplasm</location>
    </subcellularLocation>
    <subcellularLocation>
        <location evidence="7">Nucleus</location>
    </subcellularLocation>
</comment>
<evidence type="ECO:0000256" key="2">
    <source>
        <dbReference type="ARBA" id="ARBA00022676"/>
    </source>
</evidence>
<dbReference type="GO" id="GO:0005654">
    <property type="term" value="C:nucleoplasm"/>
    <property type="evidence" value="ECO:0007669"/>
    <property type="project" value="Ensembl"/>
</dbReference>
<reference evidence="9" key="2">
    <citation type="submission" date="2025-08" db="UniProtKB">
        <authorList>
            <consortium name="Ensembl"/>
        </authorList>
    </citation>
    <scope>IDENTIFICATION</scope>
</reference>
<evidence type="ECO:0000256" key="5">
    <source>
        <dbReference type="ARBA" id="ARBA00023242"/>
    </source>
</evidence>
<dbReference type="GO" id="GO:0017061">
    <property type="term" value="F:S-methyl-5-thioadenosine phosphorylase activity"/>
    <property type="evidence" value="ECO:0007669"/>
    <property type="project" value="UniProtKB-UniRule"/>
</dbReference>
<feature type="binding site" evidence="7">
    <location>
        <begin position="93"/>
        <end position="94"/>
    </location>
    <ligand>
        <name>phosphate</name>
        <dbReference type="ChEBI" id="CHEBI:43474"/>
    </ligand>
</feature>
<accession>G3VJ27</accession>
<name>G3VJ27_SARHA</name>
<dbReference type="FunFam" id="3.40.50.1580:FF:000006">
    <property type="entry name" value="Purine nucleoside phosphorylase"/>
    <property type="match status" value="1"/>
</dbReference>
<evidence type="ECO:0000256" key="4">
    <source>
        <dbReference type="ARBA" id="ARBA00022726"/>
    </source>
</evidence>
<feature type="binding site" evidence="7">
    <location>
        <position position="197"/>
    </location>
    <ligand>
        <name>phosphate</name>
        <dbReference type="ChEBI" id="CHEBI:43474"/>
    </ligand>
</feature>
<dbReference type="Proteomes" id="UP000007648">
    <property type="component" value="Unassembled WGS sequence"/>
</dbReference>
<sequence length="408" mass="45798">MATAAISRPVKIGIIGGTGLDDPEILEGRTEKYVDTPYGKPSDALILGKIKNVDCVLLARHGRQHTIMPSNINFQANIWALKEEGCTHIIVTTACGSLREEIQPGDIVIIDQFIDRTTKRPQTFYDGSHACSGGVCHIPMAEPFCSKTREVLIETAKKLGLKCHSKGTMVTVEGPRFSSRAESLMFRVWGGDLINMTTVPEVVLAREAGICYAAIAMATDYDCWKEHEEAVSVDNVMKTLKENSNKATSLLLTAIPQIGSMEWKETLCSMKVSLQKKKTKPQKNPEFAEGRDVEQTALCLIFSWLPSESIPDQFLNRFWRVTNFQQKIFWKDFRKFYLNCTGWDAAQHRCSLRILRLNPARRFWWEAFSQNTAAAAVLPWSRSQGISRLAMRPPVQLQKANSESLNPA</sequence>
<comment type="catalytic activity">
    <reaction evidence="7">
        <text>S-methyl-5'-thioadenosine + phosphate = 5-(methylsulfanyl)-alpha-D-ribose 1-phosphate + adenine</text>
        <dbReference type="Rhea" id="RHEA:11852"/>
        <dbReference type="ChEBI" id="CHEBI:16708"/>
        <dbReference type="ChEBI" id="CHEBI:17509"/>
        <dbReference type="ChEBI" id="CHEBI:43474"/>
        <dbReference type="ChEBI" id="CHEBI:58533"/>
        <dbReference type="EC" id="2.4.2.28"/>
    </reaction>
</comment>
<evidence type="ECO:0000256" key="6">
    <source>
        <dbReference type="ARBA" id="ARBA00057208"/>
    </source>
</evidence>
<evidence type="ECO:0000256" key="7">
    <source>
        <dbReference type="HAMAP-Rule" id="MF_03155"/>
    </source>
</evidence>
<keyword evidence="4 7" id="KW-0660">Purine salvage</keyword>
<dbReference type="EC" id="2.4.2.28" evidence="7"/>